<accession>A0ACB9YXJ9</accession>
<proteinExistence type="predicted"/>
<protein>
    <submittedName>
        <fullName evidence="1">Uncharacterized protein</fullName>
    </submittedName>
</protein>
<evidence type="ECO:0000313" key="2">
    <source>
        <dbReference type="Proteomes" id="UP001497700"/>
    </source>
</evidence>
<reference evidence="1 2" key="1">
    <citation type="journal article" date="2022" name="New Phytol.">
        <title>Ecological generalism drives hyperdiversity of secondary metabolite gene clusters in xylarialean endophytes.</title>
        <authorList>
            <person name="Franco M.E.E."/>
            <person name="Wisecaver J.H."/>
            <person name="Arnold A.E."/>
            <person name="Ju Y.M."/>
            <person name="Slot J.C."/>
            <person name="Ahrendt S."/>
            <person name="Moore L.P."/>
            <person name="Eastman K.E."/>
            <person name="Scott K."/>
            <person name="Konkel Z."/>
            <person name="Mondo S.J."/>
            <person name="Kuo A."/>
            <person name="Hayes R.D."/>
            <person name="Haridas S."/>
            <person name="Andreopoulos B."/>
            <person name="Riley R."/>
            <person name="LaButti K."/>
            <person name="Pangilinan J."/>
            <person name="Lipzen A."/>
            <person name="Amirebrahimi M."/>
            <person name="Yan J."/>
            <person name="Adam C."/>
            <person name="Keymanesh K."/>
            <person name="Ng V."/>
            <person name="Louie K."/>
            <person name="Northen T."/>
            <person name="Drula E."/>
            <person name="Henrissat B."/>
            <person name="Hsieh H.M."/>
            <person name="Youens-Clark K."/>
            <person name="Lutzoni F."/>
            <person name="Miadlikowska J."/>
            <person name="Eastwood D.C."/>
            <person name="Hamelin R.C."/>
            <person name="Grigoriev I.V."/>
            <person name="U'Ren J.M."/>
        </authorList>
    </citation>
    <scope>NUCLEOTIDE SEQUENCE [LARGE SCALE GENOMIC DNA]</scope>
    <source>
        <strain evidence="1 2">CBS 119005</strain>
    </source>
</reference>
<dbReference type="Proteomes" id="UP001497700">
    <property type="component" value="Unassembled WGS sequence"/>
</dbReference>
<sequence>MLFKSTAILAGLALVQAVPTTITEGTIMDLISRQNSADKFRDTLPGCGVDPSYATDKSSYKIEQGVKVPKQGSDDACTSGHKGSHCWTEYYIVESEVEYNNWANSGSAIDCNSTSRCSSTDIDLGQTCQSHTVSHSKGGEWKILDVAIDGKIWKDWGLKAGSAVSFKWDDTKSDTKTVCTSQSARNQCSWEDDKCHQIWYAQRDMRLYGYAMRVCNGKTSNPNVQMNEKKANGKWVHGMQDFSIRLPINKLVGCNAQCEQTSYPEPIPNEPGRHPFTADW</sequence>
<gene>
    <name evidence="1" type="ORF">F4820DRAFT_470906</name>
</gene>
<dbReference type="EMBL" id="MU393492">
    <property type="protein sequence ID" value="KAI4864094.1"/>
    <property type="molecule type" value="Genomic_DNA"/>
</dbReference>
<organism evidence="1 2">
    <name type="scientific">Hypoxylon rubiginosum</name>
    <dbReference type="NCBI Taxonomy" id="110542"/>
    <lineage>
        <taxon>Eukaryota</taxon>
        <taxon>Fungi</taxon>
        <taxon>Dikarya</taxon>
        <taxon>Ascomycota</taxon>
        <taxon>Pezizomycotina</taxon>
        <taxon>Sordariomycetes</taxon>
        <taxon>Xylariomycetidae</taxon>
        <taxon>Xylariales</taxon>
        <taxon>Hypoxylaceae</taxon>
        <taxon>Hypoxylon</taxon>
    </lineage>
</organism>
<evidence type="ECO:0000313" key="1">
    <source>
        <dbReference type="EMBL" id="KAI4864094.1"/>
    </source>
</evidence>
<keyword evidence="2" id="KW-1185">Reference proteome</keyword>
<comment type="caution">
    <text evidence="1">The sequence shown here is derived from an EMBL/GenBank/DDBJ whole genome shotgun (WGS) entry which is preliminary data.</text>
</comment>
<name>A0ACB9YXJ9_9PEZI</name>